<protein>
    <recommendedName>
        <fullName evidence="7">FAD-binding PCMH-type domain-containing protein</fullName>
    </recommendedName>
</protein>
<dbReference type="PANTHER" id="PTHR42973:SF32">
    <property type="entry name" value="FAD-LINKED OXIDOREDUCTASE AFOF"/>
    <property type="match status" value="1"/>
</dbReference>
<dbReference type="InterPro" id="IPR016169">
    <property type="entry name" value="FAD-bd_PCMH_sub2"/>
</dbReference>
<evidence type="ECO:0000313" key="9">
    <source>
        <dbReference type="Proteomes" id="UP000275385"/>
    </source>
</evidence>
<keyword evidence="5" id="KW-0560">Oxidoreductase</keyword>
<evidence type="ECO:0000256" key="3">
    <source>
        <dbReference type="ARBA" id="ARBA00022729"/>
    </source>
</evidence>
<dbReference type="Gene3D" id="3.40.462.20">
    <property type="match status" value="1"/>
</dbReference>
<dbReference type="InterPro" id="IPR016166">
    <property type="entry name" value="FAD-bd_PCMH"/>
</dbReference>
<dbReference type="OrthoDB" id="415825at2759"/>
<keyword evidence="9" id="KW-1185">Reference proteome</keyword>
<dbReference type="Gene3D" id="3.30.465.10">
    <property type="match status" value="1"/>
</dbReference>
<dbReference type="InterPro" id="IPR006094">
    <property type="entry name" value="Oxid_FAD_bind_N"/>
</dbReference>
<sequence>MLFSRALPVTCLALAAPVTAWAQSFARSATGTNITALFAPGLSPGASIHFPSDPDYANETIQRWSTYDPPTFVVTIKPAVYTDVQFIVKQADRHNIPIYATGGAHGAEPGFGNVKHAINIDLSNFNTTDLNTATNRLTLGPGIVFADLYDLLYNAGKEIPTGNALCVNMIGATIGAGVGPLQGLHGLIIDALRSVLIVTAAGDLVTASDTQHPGLFWAVRGAGANFGIIVSATYEVYDAKNNGQVIEADFQFLPSANRSLWEVLKSWDSSYPAEMGLTIGAGFNRSGGVPTLGASVSFVGTQAQAQPYLDKFLALNPILSRVQSIGWNQLAIQSGFGSALRVCTRGQYANHYGVGANQTNVNVFTDVYNRFAAFSAARPWYAGTMAVQRYSSAAALAVPISKRGVYPWRDIGTLIEFNNFYDGPVHDAEVDAFCKPARSDLLAVSGFPTPHVYINYAFGDEGPEVWYGKANLPRLVALKKRWDPKNKFGAGNPIYL</sequence>
<proteinExistence type="inferred from homology"/>
<dbReference type="InterPro" id="IPR036318">
    <property type="entry name" value="FAD-bd_PCMH-like_sf"/>
</dbReference>
<dbReference type="Pfam" id="PF08031">
    <property type="entry name" value="BBE"/>
    <property type="match status" value="1"/>
</dbReference>
<dbReference type="GO" id="GO:0016491">
    <property type="term" value="F:oxidoreductase activity"/>
    <property type="evidence" value="ECO:0007669"/>
    <property type="project" value="UniProtKB-KW"/>
</dbReference>
<dbReference type="Pfam" id="PF01565">
    <property type="entry name" value="FAD_binding_4"/>
    <property type="match status" value="1"/>
</dbReference>
<evidence type="ECO:0000256" key="6">
    <source>
        <dbReference type="SAM" id="SignalP"/>
    </source>
</evidence>
<evidence type="ECO:0000256" key="5">
    <source>
        <dbReference type="ARBA" id="ARBA00023002"/>
    </source>
</evidence>
<keyword evidence="3 6" id="KW-0732">Signal</keyword>
<evidence type="ECO:0000256" key="2">
    <source>
        <dbReference type="ARBA" id="ARBA00022630"/>
    </source>
</evidence>
<comment type="similarity">
    <text evidence="1">Belongs to the oxygen-dependent FAD-linked oxidoreductase family.</text>
</comment>
<dbReference type="InterPro" id="IPR050416">
    <property type="entry name" value="FAD-linked_Oxidoreductase"/>
</dbReference>
<accession>A0A420YEW3</accession>
<evidence type="ECO:0000313" key="8">
    <source>
        <dbReference type="EMBL" id="RKU46327.1"/>
    </source>
</evidence>
<reference evidence="8 9" key="1">
    <citation type="submission" date="2018-08" db="EMBL/GenBank/DDBJ databases">
        <title>Draft genome of the lignicolous fungus Coniochaeta pulveracea.</title>
        <authorList>
            <person name="Borstlap C.J."/>
            <person name="De Witt R.N."/>
            <person name="Botha A."/>
            <person name="Volschenk H."/>
        </authorList>
    </citation>
    <scope>NUCLEOTIDE SEQUENCE [LARGE SCALE GENOMIC DNA]</scope>
    <source>
        <strain evidence="8 9">CAB683</strain>
    </source>
</reference>
<dbReference type="PROSITE" id="PS51387">
    <property type="entry name" value="FAD_PCMH"/>
    <property type="match status" value="1"/>
</dbReference>
<keyword evidence="4" id="KW-0274">FAD</keyword>
<evidence type="ECO:0000256" key="4">
    <source>
        <dbReference type="ARBA" id="ARBA00022827"/>
    </source>
</evidence>
<dbReference type="Proteomes" id="UP000275385">
    <property type="component" value="Unassembled WGS sequence"/>
</dbReference>
<dbReference type="SUPFAM" id="SSF56176">
    <property type="entry name" value="FAD-binding/transporter-associated domain-like"/>
    <property type="match status" value="1"/>
</dbReference>
<dbReference type="PANTHER" id="PTHR42973">
    <property type="entry name" value="BINDING OXIDOREDUCTASE, PUTATIVE (AFU_ORTHOLOGUE AFUA_1G17690)-RELATED"/>
    <property type="match status" value="1"/>
</dbReference>
<dbReference type="GO" id="GO:0071949">
    <property type="term" value="F:FAD binding"/>
    <property type="evidence" value="ECO:0007669"/>
    <property type="project" value="InterPro"/>
</dbReference>
<evidence type="ECO:0000256" key="1">
    <source>
        <dbReference type="ARBA" id="ARBA00005466"/>
    </source>
</evidence>
<dbReference type="STRING" id="177199.A0A420YEW3"/>
<feature type="domain" description="FAD-binding PCMH-type" evidence="7">
    <location>
        <begin position="67"/>
        <end position="239"/>
    </location>
</feature>
<feature type="chain" id="PRO_5019479783" description="FAD-binding PCMH-type domain-containing protein" evidence="6">
    <location>
        <begin position="23"/>
        <end position="496"/>
    </location>
</feature>
<organism evidence="8 9">
    <name type="scientific">Coniochaeta pulveracea</name>
    <dbReference type="NCBI Taxonomy" id="177199"/>
    <lineage>
        <taxon>Eukaryota</taxon>
        <taxon>Fungi</taxon>
        <taxon>Dikarya</taxon>
        <taxon>Ascomycota</taxon>
        <taxon>Pezizomycotina</taxon>
        <taxon>Sordariomycetes</taxon>
        <taxon>Sordariomycetidae</taxon>
        <taxon>Coniochaetales</taxon>
        <taxon>Coniochaetaceae</taxon>
        <taxon>Coniochaeta</taxon>
    </lineage>
</organism>
<comment type="caution">
    <text evidence="8">The sequence shown here is derived from an EMBL/GenBank/DDBJ whole genome shotgun (WGS) entry which is preliminary data.</text>
</comment>
<keyword evidence="2" id="KW-0285">Flavoprotein</keyword>
<gene>
    <name evidence="8" type="ORF">DL546_008329</name>
</gene>
<feature type="signal peptide" evidence="6">
    <location>
        <begin position="1"/>
        <end position="22"/>
    </location>
</feature>
<name>A0A420YEW3_9PEZI</name>
<dbReference type="AlphaFoldDB" id="A0A420YEW3"/>
<dbReference type="EMBL" id="QVQW01000015">
    <property type="protein sequence ID" value="RKU46327.1"/>
    <property type="molecule type" value="Genomic_DNA"/>
</dbReference>
<dbReference type="InterPro" id="IPR012951">
    <property type="entry name" value="BBE"/>
</dbReference>
<evidence type="ECO:0000259" key="7">
    <source>
        <dbReference type="PROSITE" id="PS51387"/>
    </source>
</evidence>